<evidence type="ECO:0000256" key="1">
    <source>
        <dbReference type="ARBA" id="ARBA00000077"/>
    </source>
</evidence>
<reference evidence="9" key="1">
    <citation type="submission" date="2007-04" db="EMBL/GenBank/DDBJ databases">
        <title>Complete sequence of Pseudomonas mendocina ymp.</title>
        <authorList>
            <consortium name="US DOE Joint Genome Institute"/>
            <person name="Copeland A."/>
            <person name="Lucas S."/>
            <person name="Lapidus A."/>
            <person name="Barry K."/>
            <person name="Glavina del Rio T."/>
            <person name="Dalin E."/>
            <person name="Tice H."/>
            <person name="Pitluck S."/>
            <person name="Kiss H."/>
            <person name="Brettin T."/>
            <person name="Detter J.C."/>
            <person name="Bruce D."/>
            <person name="Han C."/>
            <person name="Schmutz J."/>
            <person name="Larimer F."/>
            <person name="Land M."/>
            <person name="Hauser L."/>
            <person name="Kyrpides N."/>
            <person name="Mikhailova N."/>
            <person name="Hersman L."/>
            <person name="Dubois J."/>
            <person name="Maurice P."/>
            <person name="Richardson P."/>
        </authorList>
    </citation>
    <scope>NUCLEOTIDE SEQUENCE [LARGE SCALE GENOMIC DNA]</scope>
    <source>
        <strain evidence="9">Ymp</strain>
    </source>
</reference>
<dbReference type="InterPro" id="IPR012337">
    <property type="entry name" value="RNaseH-like_sf"/>
</dbReference>
<dbReference type="InterPro" id="IPR002156">
    <property type="entry name" value="RNaseH_domain"/>
</dbReference>
<dbReference type="eggNOG" id="COG0328">
    <property type="taxonomic scope" value="Bacteria"/>
</dbReference>
<dbReference type="Pfam" id="PF00075">
    <property type="entry name" value="RNase_H"/>
    <property type="match status" value="1"/>
</dbReference>
<dbReference type="PATRIC" id="fig|399739.8.peg.4316"/>
<dbReference type="GO" id="GO:0003676">
    <property type="term" value="F:nucleic acid binding"/>
    <property type="evidence" value="ECO:0007669"/>
    <property type="project" value="InterPro"/>
</dbReference>
<gene>
    <name evidence="9" type="ordered locus">Pmen_4263</name>
</gene>
<feature type="domain" description="RNase H type-1" evidence="8">
    <location>
        <begin position="1"/>
        <end position="148"/>
    </location>
</feature>
<dbReference type="CDD" id="cd09280">
    <property type="entry name" value="RNase_HI_eukaryote_like"/>
    <property type="match status" value="1"/>
</dbReference>
<dbReference type="Gene3D" id="3.30.420.10">
    <property type="entry name" value="Ribonuclease H-like superfamily/Ribonuclease H"/>
    <property type="match status" value="1"/>
</dbReference>
<protein>
    <recommendedName>
        <fullName evidence="3">ribonuclease H</fullName>
        <ecNumber evidence="3">3.1.26.4</ecNumber>
    </recommendedName>
</protein>
<evidence type="ECO:0000259" key="8">
    <source>
        <dbReference type="PROSITE" id="PS50879"/>
    </source>
</evidence>
<evidence type="ECO:0000256" key="7">
    <source>
        <dbReference type="ARBA" id="ARBA00022801"/>
    </source>
</evidence>
<dbReference type="SUPFAM" id="SSF53098">
    <property type="entry name" value="Ribonuclease H-like"/>
    <property type="match status" value="1"/>
</dbReference>
<dbReference type="OrthoDB" id="7845843at2"/>
<dbReference type="GO" id="GO:0004523">
    <property type="term" value="F:RNA-DNA hybrid ribonuclease activity"/>
    <property type="evidence" value="ECO:0007669"/>
    <property type="project" value="UniProtKB-EC"/>
</dbReference>
<dbReference type="KEGG" id="pmy:Pmen_4263"/>
<evidence type="ECO:0000256" key="5">
    <source>
        <dbReference type="ARBA" id="ARBA00022723"/>
    </source>
</evidence>
<proteinExistence type="inferred from homology"/>
<comment type="similarity">
    <text evidence="2">Belongs to the RNase H family.</text>
</comment>
<evidence type="ECO:0000256" key="6">
    <source>
        <dbReference type="ARBA" id="ARBA00022759"/>
    </source>
</evidence>
<evidence type="ECO:0000256" key="3">
    <source>
        <dbReference type="ARBA" id="ARBA00012180"/>
    </source>
</evidence>
<dbReference type="STRING" id="399739.Pmen_4263"/>
<evidence type="ECO:0000256" key="4">
    <source>
        <dbReference type="ARBA" id="ARBA00022722"/>
    </source>
</evidence>
<dbReference type="GO" id="GO:0046872">
    <property type="term" value="F:metal ion binding"/>
    <property type="evidence" value="ECO:0007669"/>
    <property type="project" value="UniProtKB-KW"/>
</dbReference>
<dbReference type="PANTHER" id="PTHR10642:SF26">
    <property type="entry name" value="RIBONUCLEASE H1"/>
    <property type="match status" value="1"/>
</dbReference>
<keyword evidence="5" id="KW-0479">Metal-binding</keyword>
<organism evidence="9">
    <name type="scientific">Ectopseudomonas mendocina (strain ymp)</name>
    <name type="common">Pseudomonas mendocina</name>
    <dbReference type="NCBI Taxonomy" id="399739"/>
    <lineage>
        <taxon>Bacteria</taxon>
        <taxon>Pseudomonadati</taxon>
        <taxon>Pseudomonadota</taxon>
        <taxon>Gammaproteobacteria</taxon>
        <taxon>Pseudomonadales</taxon>
        <taxon>Pseudomonadaceae</taxon>
        <taxon>Ectopseudomonas</taxon>
    </lineage>
</organism>
<evidence type="ECO:0000256" key="2">
    <source>
        <dbReference type="ARBA" id="ARBA00005300"/>
    </source>
</evidence>
<dbReference type="InterPro" id="IPR036397">
    <property type="entry name" value="RNaseH_sf"/>
</dbReference>
<dbReference type="AlphaFoldDB" id="A4Y094"/>
<comment type="catalytic activity">
    <reaction evidence="1">
        <text>Endonucleolytic cleavage to 5'-phosphomonoester.</text>
        <dbReference type="EC" id="3.1.26.4"/>
    </reaction>
</comment>
<keyword evidence="4" id="KW-0540">Nuclease</keyword>
<keyword evidence="7 9" id="KW-0378">Hydrolase</keyword>
<name>A4Y094_ECTM1</name>
<dbReference type="HOGENOM" id="CLU_030894_6_0_6"/>
<dbReference type="GO" id="GO:0043137">
    <property type="term" value="P:DNA replication, removal of RNA primer"/>
    <property type="evidence" value="ECO:0007669"/>
    <property type="project" value="TreeGrafter"/>
</dbReference>
<accession>A4Y094</accession>
<dbReference type="EC" id="3.1.26.4" evidence="3"/>
<dbReference type="EMBL" id="CP000680">
    <property type="protein sequence ID" value="ABP87010.1"/>
    <property type="molecule type" value="Genomic_DNA"/>
</dbReference>
<dbReference type="InterPro" id="IPR050092">
    <property type="entry name" value="RNase_H"/>
</dbReference>
<sequence length="162" mass="17695">MTGYTIYTDGACTNNGQANARAGWGAYLVNPEGKTLKLAAPVPLEQKQTNNRAELLAAVEALRRCTKPGPITLYSDSQLLVKGANEWLPGWKAKDWKKSDKKPVDHRDLWEQIDQFLQERDVTLIWVEGHAGHPGNEVADALADLGASGKRIQELGAMTATA</sequence>
<evidence type="ECO:0000313" key="9">
    <source>
        <dbReference type="EMBL" id="ABP87010.1"/>
    </source>
</evidence>
<dbReference type="PROSITE" id="PS50879">
    <property type="entry name" value="RNASE_H_1"/>
    <property type="match status" value="1"/>
</dbReference>
<keyword evidence="6" id="KW-0255">Endonuclease</keyword>
<dbReference type="PANTHER" id="PTHR10642">
    <property type="entry name" value="RIBONUCLEASE H1"/>
    <property type="match status" value="1"/>
</dbReference>